<dbReference type="PANTHER" id="PTHR47456:SF5">
    <property type="match status" value="1"/>
</dbReference>
<name>A0A1E1XGK7_9ACAR</name>
<keyword evidence="1" id="KW-0863">Zinc-finger</keyword>
<dbReference type="EMBL" id="GFAC01000796">
    <property type="protein sequence ID" value="JAT98392.1"/>
    <property type="molecule type" value="mRNA"/>
</dbReference>
<keyword evidence="1" id="KW-0479">Metal-binding</keyword>
<dbReference type="Pfam" id="PF04434">
    <property type="entry name" value="SWIM"/>
    <property type="match status" value="1"/>
</dbReference>
<evidence type="ECO:0000256" key="1">
    <source>
        <dbReference type="PROSITE-ProRule" id="PRU00325"/>
    </source>
</evidence>
<accession>A0A1E1XGK7</accession>
<keyword evidence="1" id="KW-0862">Zinc</keyword>
<dbReference type="InterPro" id="IPR007527">
    <property type="entry name" value="Znf_SWIM"/>
</dbReference>
<evidence type="ECO:0000259" key="2">
    <source>
        <dbReference type="PROSITE" id="PS50966"/>
    </source>
</evidence>
<protein>
    <recommendedName>
        <fullName evidence="2">SWIM-type domain-containing protein</fullName>
    </recommendedName>
</protein>
<proteinExistence type="evidence at transcript level"/>
<feature type="domain" description="SWIM-type" evidence="2">
    <location>
        <begin position="186"/>
        <end position="229"/>
    </location>
</feature>
<evidence type="ECO:0000313" key="3">
    <source>
        <dbReference type="EMBL" id="JAT98392.1"/>
    </source>
</evidence>
<reference evidence="3" key="1">
    <citation type="journal article" date="2017" name="Front. Cell. Infect. Microbiol.">
        <title>The Distinct Transcriptional Response of the Midgut of Amblyomma sculptum and Amblyomma aureolatum Ticks to Rickettsia rickettsii Correlates to Their Differences in Susceptibility to Infection.</title>
        <authorList>
            <person name="Martins L.A."/>
            <person name="Galletti M.F.B.M."/>
            <person name="Ribeiro J.M."/>
            <person name="Fujita A."/>
            <person name="Costa F.B."/>
            <person name="Labruna M.B."/>
            <person name="Daffre S."/>
            <person name="Fogaca A.C."/>
        </authorList>
    </citation>
    <scope>NUCLEOTIDE SEQUENCE</scope>
</reference>
<dbReference type="PANTHER" id="PTHR47456">
    <property type="entry name" value="PHD-TYPE DOMAIN-CONTAINING PROTEIN"/>
    <property type="match status" value="1"/>
</dbReference>
<organism evidence="3">
    <name type="scientific">Amblyomma aureolatum</name>
    <dbReference type="NCBI Taxonomy" id="187763"/>
    <lineage>
        <taxon>Eukaryota</taxon>
        <taxon>Metazoa</taxon>
        <taxon>Ecdysozoa</taxon>
        <taxon>Arthropoda</taxon>
        <taxon>Chelicerata</taxon>
        <taxon>Arachnida</taxon>
        <taxon>Acari</taxon>
        <taxon>Parasitiformes</taxon>
        <taxon>Ixodida</taxon>
        <taxon>Ixodoidea</taxon>
        <taxon>Ixodidae</taxon>
        <taxon>Amblyomminae</taxon>
        <taxon>Amblyomma</taxon>
    </lineage>
</organism>
<dbReference type="PROSITE" id="PS50966">
    <property type="entry name" value="ZF_SWIM"/>
    <property type="match status" value="1"/>
</dbReference>
<dbReference type="GO" id="GO:0008270">
    <property type="term" value="F:zinc ion binding"/>
    <property type="evidence" value="ECO:0007669"/>
    <property type="project" value="UniProtKB-KW"/>
</dbReference>
<sequence length="402" mass="46004">REQAWDRWLRRKENAVENRESALVLLRKIAHAKTLEEYEEARTALTKSEFWDNPKFKSYISGQWLPLAEKWVMYYRLQLGLVVTTNNGTEAQNKLLKEHYLKSCRGKKSLTGLISVLVKQFLPERQTDYYQKNMKRSSEYRLYHSPVPHYLHNRPPAVIKHIMNRMCTAEDFEPEGIIPLPQHGTFAVKSSASADTHTVCFNTPKCSCHDFERHKLPCKHFCAVFHNIKEGSFEQLPQHYRNSSYLTLSLHRESLQDTNDSLNTHDEDCTNTLSATLEQLRPSKPRGLGALRQELNDWLERTKSASMYCTDAAELQAAIEAVKATENNLVKSIPSTSGITVRGSPVKGCSGQSNKRKEVTSNKLCTLSLSTTEKSEHWASRGRVGKRAEDLRETMHVGPSFH</sequence>
<feature type="non-terminal residue" evidence="3">
    <location>
        <position position="1"/>
    </location>
</feature>
<dbReference type="AlphaFoldDB" id="A0A1E1XGK7"/>